<dbReference type="PANTHER" id="PTHR43133:SF51">
    <property type="entry name" value="RNA POLYMERASE SIGMA FACTOR"/>
    <property type="match status" value="1"/>
</dbReference>
<dbReference type="GO" id="GO:0016987">
    <property type="term" value="F:sigma factor activity"/>
    <property type="evidence" value="ECO:0007669"/>
    <property type="project" value="UniProtKB-KW"/>
</dbReference>
<dbReference type="SUPFAM" id="SSF88659">
    <property type="entry name" value="Sigma3 and sigma4 domains of RNA polymerase sigma factors"/>
    <property type="match status" value="1"/>
</dbReference>
<evidence type="ECO:0000256" key="3">
    <source>
        <dbReference type="ARBA" id="ARBA00023082"/>
    </source>
</evidence>
<feature type="domain" description="RNA polymerase sigma-70 region 2" evidence="5">
    <location>
        <begin position="17"/>
        <end position="83"/>
    </location>
</feature>
<dbReference type="Pfam" id="PF04542">
    <property type="entry name" value="Sigma70_r2"/>
    <property type="match status" value="1"/>
</dbReference>
<dbReference type="eggNOG" id="COG1595">
    <property type="taxonomic scope" value="Bacteria"/>
</dbReference>
<proteinExistence type="inferred from homology"/>
<comment type="caution">
    <text evidence="7">The sequence shown here is derived from an EMBL/GenBank/DDBJ whole genome shotgun (WGS) entry which is preliminary data.</text>
</comment>
<dbReference type="AlphaFoldDB" id="K6DG46"/>
<keyword evidence="8" id="KW-1185">Reference proteome</keyword>
<dbReference type="Pfam" id="PF08281">
    <property type="entry name" value="Sigma70_r4_2"/>
    <property type="match status" value="1"/>
</dbReference>
<dbReference type="PATRIC" id="fig|1117379.3.peg.171"/>
<sequence>MLIQKVLEGNDHAFRLLVEKYRNDVFRTVFAVLRDQKEAEDAAQEVFMKIYTSLPKYEGQGFKTWMTRIAVNHAIDVKRKQVRRREEVVDALEQAALATPRDSIEKEIIEQDRRRLVRSKLNEVPENYREVIYGFYIAEKSYQQMAQEQNVQVKTIETKLYRARSWMKKNWKEDDFS</sequence>
<feature type="domain" description="RNA polymerase sigma factor 70 region 4 type 2" evidence="6">
    <location>
        <begin position="115"/>
        <end position="166"/>
    </location>
</feature>
<dbReference type="Gene3D" id="1.10.1740.10">
    <property type="match status" value="1"/>
</dbReference>
<dbReference type="InterPro" id="IPR007627">
    <property type="entry name" value="RNA_pol_sigma70_r2"/>
</dbReference>
<evidence type="ECO:0000313" key="7">
    <source>
        <dbReference type="EMBL" id="EKN71532.1"/>
    </source>
</evidence>
<dbReference type="InterPro" id="IPR013325">
    <property type="entry name" value="RNA_pol_sigma_r2"/>
</dbReference>
<dbReference type="GO" id="GO:0006352">
    <property type="term" value="P:DNA-templated transcription initiation"/>
    <property type="evidence" value="ECO:0007669"/>
    <property type="project" value="InterPro"/>
</dbReference>
<evidence type="ECO:0000313" key="8">
    <source>
        <dbReference type="Proteomes" id="UP000006316"/>
    </source>
</evidence>
<dbReference type="CDD" id="cd06171">
    <property type="entry name" value="Sigma70_r4"/>
    <property type="match status" value="1"/>
</dbReference>
<comment type="similarity">
    <text evidence="1">Belongs to the sigma-70 factor family. ECF subfamily.</text>
</comment>
<name>K6DG46_9BACI</name>
<keyword evidence="3" id="KW-0731">Sigma factor</keyword>
<organism evidence="7 8">
    <name type="scientific">Neobacillus bataviensis LMG 21833</name>
    <dbReference type="NCBI Taxonomy" id="1117379"/>
    <lineage>
        <taxon>Bacteria</taxon>
        <taxon>Bacillati</taxon>
        <taxon>Bacillota</taxon>
        <taxon>Bacilli</taxon>
        <taxon>Bacillales</taxon>
        <taxon>Bacillaceae</taxon>
        <taxon>Neobacillus</taxon>
    </lineage>
</organism>
<reference evidence="7 8" key="1">
    <citation type="journal article" date="2012" name="Front. Microbiol.">
        <title>Redundancy and modularity in membrane-associated dissimilatory nitrate reduction in Bacillus.</title>
        <authorList>
            <person name="Heylen K."/>
            <person name="Keltjens J."/>
        </authorList>
    </citation>
    <scope>NUCLEOTIDE SEQUENCE [LARGE SCALE GENOMIC DNA]</scope>
    <source>
        <strain evidence="8">LMG 21833T</strain>
    </source>
</reference>
<dbReference type="InterPro" id="IPR013324">
    <property type="entry name" value="RNA_pol_sigma_r3/r4-like"/>
</dbReference>
<evidence type="ECO:0000259" key="6">
    <source>
        <dbReference type="Pfam" id="PF08281"/>
    </source>
</evidence>
<dbReference type="InterPro" id="IPR039425">
    <property type="entry name" value="RNA_pol_sigma-70-like"/>
</dbReference>
<dbReference type="PANTHER" id="PTHR43133">
    <property type="entry name" value="RNA POLYMERASE ECF-TYPE SIGMA FACTO"/>
    <property type="match status" value="1"/>
</dbReference>
<dbReference type="Proteomes" id="UP000006316">
    <property type="component" value="Unassembled WGS sequence"/>
</dbReference>
<evidence type="ECO:0000256" key="1">
    <source>
        <dbReference type="ARBA" id="ARBA00010641"/>
    </source>
</evidence>
<dbReference type="InterPro" id="IPR014284">
    <property type="entry name" value="RNA_pol_sigma-70_dom"/>
</dbReference>
<keyword evidence="2" id="KW-0805">Transcription regulation</keyword>
<dbReference type="NCBIfam" id="TIGR02937">
    <property type="entry name" value="sigma70-ECF"/>
    <property type="match status" value="1"/>
</dbReference>
<protein>
    <submittedName>
        <fullName evidence="7">RNA polymerase sigma factor SigW</fullName>
    </submittedName>
</protein>
<evidence type="ECO:0000256" key="2">
    <source>
        <dbReference type="ARBA" id="ARBA00023015"/>
    </source>
</evidence>
<keyword evidence="4" id="KW-0804">Transcription</keyword>
<dbReference type="Gene3D" id="1.10.10.10">
    <property type="entry name" value="Winged helix-like DNA-binding domain superfamily/Winged helix DNA-binding domain"/>
    <property type="match status" value="1"/>
</dbReference>
<dbReference type="GO" id="GO:0003677">
    <property type="term" value="F:DNA binding"/>
    <property type="evidence" value="ECO:0007669"/>
    <property type="project" value="InterPro"/>
</dbReference>
<evidence type="ECO:0000259" key="5">
    <source>
        <dbReference type="Pfam" id="PF04542"/>
    </source>
</evidence>
<dbReference type="EMBL" id="AJLS01000005">
    <property type="protein sequence ID" value="EKN71532.1"/>
    <property type="molecule type" value="Genomic_DNA"/>
</dbReference>
<dbReference type="SUPFAM" id="SSF88946">
    <property type="entry name" value="Sigma2 domain of RNA polymerase sigma factors"/>
    <property type="match status" value="1"/>
</dbReference>
<gene>
    <name evidence="7" type="ORF">BABA_00820</name>
</gene>
<evidence type="ECO:0000256" key="4">
    <source>
        <dbReference type="ARBA" id="ARBA00023163"/>
    </source>
</evidence>
<accession>K6DG46</accession>
<dbReference type="InterPro" id="IPR036388">
    <property type="entry name" value="WH-like_DNA-bd_sf"/>
</dbReference>
<dbReference type="STRING" id="1117379.BABA_00820"/>
<dbReference type="InterPro" id="IPR013249">
    <property type="entry name" value="RNA_pol_sigma70_r4_t2"/>
</dbReference>